<evidence type="ECO:0008006" key="4">
    <source>
        <dbReference type="Google" id="ProtNLM"/>
    </source>
</evidence>
<dbReference type="OrthoDB" id="9791482at2"/>
<dbReference type="PANTHER" id="PTHR34297:SF2">
    <property type="entry name" value="ASP23_GLS24 FAMILY ENVELOPE STRESS RESPONSE PROTEIN"/>
    <property type="match status" value="1"/>
</dbReference>
<evidence type="ECO:0000313" key="2">
    <source>
        <dbReference type="EMBL" id="SMX54637.1"/>
    </source>
</evidence>
<keyword evidence="3" id="KW-1185">Reference proteome</keyword>
<dbReference type="Proteomes" id="UP000195514">
    <property type="component" value="Chromosome I"/>
</dbReference>
<accession>A0A1Y6K704</accession>
<proteinExistence type="inferred from homology"/>
<evidence type="ECO:0000313" key="3">
    <source>
        <dbReference type="Proteomes" id="UP000195514"/>
    </source>
</evidence>
<protein>
    <recommendedName>
        <fullName evidence="4">Asp23/Gls24 family envelope stress response protein</fullName>
    </recommendedName>
</protein>
<organism evidence="2 3">
    <name type="scientific">Candidatus Brevifilum fermentans</name>
    <dbReference type="NCBI Taxonomy" id="1986204"/>
    <lineage>
        <taxon>Bacteria</taxon>
        <taxon>Bacillati</taxon>
        <taxon>Chloroflexota</taxon>
        <taxon>Anaerolineae</taxon>
        <taxon>Anaerolineales</taxon>
        <taxon>Anaerolineaceae</taxon>
        <taxon>Candidatus Brevifilum</taxon>
    </lineage>
</organism>
<reference evidence="3" key="1">
    <citation type="submission" date="2017-05" db="EMBL/GenBank/DDBJ databases">
        <authorList>
            <person name="Kirkegaard R."/>
            <person name="Mcilroy J S."/>
        </authorList>
    </citation>
    <scope>NUCLEOTIDE SEQUENCE [LARGE SCALE GENOMIC DNA]</scope>
</reference>
<dbReference type="RefSeq" id="WP_087862463.1">
    <property type="nucleotide sequence ID" value="NZ_LT859958.1"/>
</dbReference>
<dbReference type="Pfam" id="PF03780">
    <property type="entry name" value="Asp23"/>
    <property type="match status" value="1"/>
</dbReference>
<dbReference type="AlphaFoldDB" id="A0A1Y6K704"/>
<dbReference type="EMBL" id="LT859958">
    <property type="protein sequence ID" value="SMX54637.1"/>
    <property type="molecule type" value="Genomic_DNA"/>
</dbReference>
<dbReference type="InterPro" id="IPR005531">
    <property type="entry name" value="Asp23"/>
</dbReference>
<dbReference type="PANTHER" id="PTHR34297">
    <property type="entry name" value="HYPOTHETICAL CYTOSOLIC PROTEIN-RELATED"/>
    <property type="match status" value="1"/>
</dbReference>
<evidence type="ECO:0000256" key="1">
    <source>
        <dbReference type="ARBA" id="ARBA00005721"/>
    </source>
</evidence>
<comment type="similarity">
    <text evidence="1">Belongs to the asp23 family.</text>
</comment>
<name>A0A1Y6K704_9CHLR</name>
<dbReference type="KEGG" id="abat:CFX1CAM_1572"/>
<sequence length="121" mass="13447">MNKTGNIHNELGSILIQKDAIASIARQSTLQSYGVVGLAPKNLAESIRQIIKKDAKYGIDVSYDHEGLVIQLYIVVEYGLRIKTISNSIAKSVKYNVEKTVGLPVRRINVHIRGLRISNMD</sequence>
<gene>
    <name evidence="2" type="ORF">CFX1CAM_1572</name>
</gene>